<evidence type="ECO:0000256" key="1">
    <source>
        <dbReference type="ARBA" id="ARBA00001954"/>
    </source>
</evidence>
<evidence type="ECO:0000256" key="8">
    <source>
        <dbReference type="ARBA" id="ARBA00023004"/>
    </source>
</evidence>
<keyword evidence="6 11" id="KW-0223">Dioxygenase</keyword>
<dbReference type="AlphaFoldDB" id="A0AAV4CF03"/>
<accession>A0AAV4CF03</accession>
<dbReference type="Gene3D" id="3.60.130.10">
    <property type="entry name" value="Clavaminate synthase-like"/>
    <property type="match status" value="1"/>
</dbReference>
<feature type="domain" description="TauD/TfdA-like" evidence="9">
    <location>
        <begin position="199"/>
        <end position="438"/>
    </location>
</feature>
<dbReference type="InterPro" id="IPR038492">
    <property type="entry name" value="GBBH-like_N_sf"/>
</dbReference>
<comment type="similarity">
    <text evidence="3">Belongs to the gamma-BBH/TMLD family.</text>
</comment>
<evidence type="ECO:0000256" key="7">
    <source>
        <dbReference type="ARBA" id="ARBA00023002"/>
    </source>
</evidence>
<dbReference type="PANTHER" id="PTHR10696">
    <property type="entry name" value="GAMMA-BUTYROBETAINE HYDROXYLASE-RELATED"/>
    <property type="match status" value="1"/>
</dbReference>
<dbReference type="Proteomes" id="UP000735302">
    <property type="component" value="Unassembled WGS sequence"/>
</dbReference>
<comment type="cofactor">
    <cofactor evidence="1">
        <name>Fe(2+)</name>
        <dbReference type="ChEBI" id="CHEBI:29033"/>
    </cofactor>
</comment>
<dbReference type="InterPro" id="IPR010376">
    <property type="entry name" value="GBBH-like_N"/>
</dbReference>
<organism evidence="11 12">
    <name type="scientific">Plakobranchus ocellatus</name>
    <dbReference type="NCBI Taxonomy" id="259542"/>
    <lineage>
        <taxon>Eukaryota</taxon>
        <taxon>Metazoa</taxon>
        <taxon>Spiralia</taxon>
        <taxon>Lophotrochozoa</taxon>
        <taxon>Mollusca</taxon>
        <taxon>Gastropoda</taxon>
        <taxon>Heterobranchia</taxon>
        <taxon>Euthyneura</taxon>
        <taxon>Panpulmonata</taxon>
        <taxon>Sacoglossa</taxon>
        <taxon>Placobranchoidea</taxon>
        <taxon>Plakobranchidae</taxon>
        <taxon>Plakobranchus</taxon>
    </lineage>
</organism>
<keyword evidence="8" id="KW-0408">Iron</keyword>
<sequence length="473" mass="54928">MKRDNGADRKRRRLGSRLRLARCKKRLPQKFWLVAFCARSSKGRRCRSQSKNAVWSRPACIRHHGYPKQQFRHVKSPRVSSIDISEDGKSLNIFWEDEHKSQFHAIWLRHNCHCPSCRLDHNGMKSSIAEDIDLDIRLIGAEIEDNEILLLRWQHSNGHTHDGPIPLAWLRIRCRSPAAEAERTQARAMVFHEDKVIPEIEYEDVINSDLGLYEWMCHLGDRGICLVKNCPLVDGTVAKVAERIAPLQHTIYGETFEVKSMPQPINAAYSPVSLASHMDQIMYECAPGLQLLHCLQFDSYIVGGENTFTDIFELAHQLREERPDYFDTLTRVPVTMSTIHYNRDYPVHMTCKRPMLALNGNGELITIYWHPMLAEIDAVEENIEPFFEAYKHFYLMVQNSQSVYKLRMVDGDMITFNNRRVLHGRAPYCNQRGLRLFQGTYLELSEFQSRLQVFHNLYGDGRLASRVGMADWQ</sequence>
<dbReference type="InterPro" id="IPR003819">
    <property type="entry name" value="TauD/TfdA-like"/>
</dbReference>
<gene>
    <name evidence="11" type="ORF">PoB_005786100</name>
</gene>
<dbReference type="Gene3D" id="3.30.2020.30">
    <property type="match status" value="1"/>
</dbReference>
<dbReference type="GO" id="GO:0016706">
    <property type="term" value="F:2-oxoglutarate-dependent dioxygenase activity"/>
    <property type="evidence" value="ECO:0007669"/>
    <property type="project" value="UniProtKB-ARBA"/>
</dbReference>
<dbReference type="GO" id="GO:0005739">
    <property type="term" value="C:mitochondrion"/>
    <property type="evidence" value="ECO:0007669"/>
    <property type="project" value="TreeGrafter"/>
</dbReference>
<keyword evidence="4" id="KW-0479">Metal-binding</keyword>
<reference evidence="11 12" key="1">
    <citation type="journal article" date="2021" name="Elife">
        <title>Chloroplast acquisition without the gene transfer in kleptoplastic sea slugs, Plakobranchus ocellatus.</title>
        <authorList>
            <person name="Maeda T."/>
            <person name="Takahashi S."/>
            <person name="Yoshida T."/>
            <person name="Shimamura S."/>
            <person name="Takaki Y."/>
            <person name="Nagai Y."/>
            <person name="Toyoda A."/>
            <person name="Suzuki Y."/>
            <person name="Arimoto A."/>
            <person name="Ishii H."/>
            <person name="Satoh N."/>
            <person name="Nishiyama T."/>
            <person name="Hasebe M."/>
            <person name="Maruyama T."/>
            <person name="Minagawa J."/>
            <person name="Obokata J."/>
            <person name="Shigenobu S."/>
        </authorList>
    </citation>
    <scope>NUCLEOTIDE SEQUENCE [LARGE SCALE GENOMIC DNA]</scope>
</reference>
<dbReference type="SUPFAM" id="SSF51197">
    <property type="entry name" value="Clavaminate synthase-like"/>
    <property type="match status" value="1"/>
</dbReference>
<comment type="pathway">
    <text evidence="2">Amine and polyamine biosynthesis; carnitine biosynthesis.</text>
</comment>
<feature type="domain" description="Gamma-butyrobetaine hydroxylase-like N-terminal" evidence="10">
    <location>
        <begin position="83"/>
        <end position="156"/>
    </location>
</feature>
<evidence type="ECO:0000256" key="6">
    <source>
        <dbReference type="ARBA" id="ARBA00022964"/>
    </source>
</evidence>
<dbReference type="InterPro" id="IPR042098">
    <property type="entry name" value="TauD-like_sf"/>
</dbReference>
<evidence type="ECO:0000256" key="3">
    <source>
        <dbReference type="ARBA" id="ARBA00008654"/>
    </source>
</evidence>
<keyword evidence="5" id="KW-0124">Carnitine biosynthesis</keyword>
<dbReference type="FunFam" id="3.30.2020.30:FF:000002">
    <property type="entry name" value="Putative gamma-butyrobetaine dioxygenase"/>
    <property type="match status" value="1"/>
</dbReference>
<dbReference type="GO" id="GO:0045329">
    <property type="term" value="P:carnitine biosynthetic process"/>
    <property type="evidence" value="ECO:0007669"/>
    <property type="project" value="UniProtKB-KW"/>
</dbReference>
<evidence type="ECO:0000259" key="9">
    <source>
        <dbReference type="Pfam" id="PF02668"/>
    </source>
</evidence>
<keyword evidence="12" id="KW-1185">Reference proteome</keyword>
<dbReference type="EMBL" id="BLXT01006392">
    <property type="protein sequence ID" value="GFO31356.1"/>
    <property type="molecule type" value="Genomic_DNA"/>
</dbReference>
<comment type="caution">
    <text evidence="11">The sequence shown here is derived from an EMBL/GenBank/DDBJ whole genome shotgun (WGS) entry which is preliminary data.</text>
</comment>
<evidence type="ECO:0000259" key="10">
    <source>
        <dbReference type="Pfam" id="PF06155"/>
    </source>
</evidence>
<name>A0AAV4CF03_9GAST</name>
<dbReference type="Pfam" id="PF06155">
    <property type="entry name" value="GBBH-like_N"/>
    <property type="match status" value="1"/>
</dbReference>
<evidence type="ECO:0000313" key="12">
    <source>
        <dbReference type="Proteomes" id="UP000735302"/>
    </source>
</evidence>
<evidence type="ECO:0000256" key="2">
    <source>
        <dbReference type="ARBA" id="ARBA00005022"/>
    </source>
</evidence>
<protein>
    <submittedName>
        <fullName evidence="11">Gamma-butyrobetaine dioxygenase</fullName>
    </submittedName>
</protein>
<dbReference type="InterPro" id="IPR050411">
    <property type="entry name" value="AlphaKG_dependent_hydroxylases"/>
</dbReference>
<evidence type="ECO:0000256" key="5">
    <source>
        <dbReference type="ARBA" id="ARBA00022873"/>
    </source>
</evidence>
<dbReference type="GO" id="GO:0046872">
    <property type="term" value="F:metal ion binding"/>
    <property type="evidence" value="ECO:0007669"/>
    <property type="project" value="UniProtKB-KW"/>
</dbReference>
<proteinExistence type="inferred from homology"/>
<evidence type="ECO:0000256" key="4">
    <source>
        <dbReference type="ARBA" id="ARBA00022723"/>
    </source>
</evidence>
<keyword evidence="7" id="KW-0560">Oxidoreductase</keyword>
<dbReference type="PANTHER" id="PTHR10696:SF25">
    <property type="entry name" value="OXIDOREDUCTASE AIM17-RELATED"/>
    <property type="match status" value="1"/>
</dbReference>
<evidence type="ECO:0000313" key="11">
    <source>
        <dbReference type="EMBL" id="GFO31356.1"/>
    </source>
</evidence>
<dbReference type="Pfam" id="PF02668">
    <property type="entry name" value="TauD"/>
    <property type="match status" value="1"/>
</dbReference>